<proteinExistence type="inferred from homology"/>
<keyword evidence="4" id="KW-1185">Reference proteome</keyword>
<dbReference type="KEGG" id="bvy:NCTC9239_02684"/>
<dbReference type="EMBL" id="LR588407">
    <property type="protein sequence ID" value="VTO18177.1"/>
    <property type="molecule type" value="Genomic_DNA"/>
</dbReference>
<evidence type="ECO:0000259" key="2">
    <source>
        <dbReference type="Pfam" id="PF02861"/>
    </source>
</evidence>
<feature type="domain" description="Clp R" evidence="2">
    <location>
        <begin position="21"/>
        <end position="77"/>
    </location>
</feature>
<dbReference type="AlphaFoldDB" id="A0A4P1KCM3"/>
<dbReference type="InterPro" id="IPR004176">
    <property type="entry name" value="Clp_R_N"/>
</dbReference>
<dbReference type="Proteomes" id="UP000309952">
    <property type="component" value="Chromosome"/>
</dbReference>
<dbReference type="Pfam" id="PF02861">
    <property type="entry name" value="Clp_N"/>
    <property type="match status" value="1"/>
</dbReference>
<dbReference type="Gene3D" id="1.10.1780.10">
    <property type="entry name" value="Clp, N-terminal domain"/>
    <property type="match status" value="1"/>
</dbReference>
<dbReference type="InterPro" id="IPR036628">
    <property type="entry name" value="Clp_N_dom_sf"/>
</dbReference>
<evidence type="ECO:0000313" key="3">
    <source>
        <dbReference type="EMBL" id="VTO18177.1"/>
    </source>
</evidence>
<accession>A0A4P1KCM3</accession>
<gene>
    <name evidence="3" type="ORF">NCTC9239_02684</name>
</gene>
<comment type="similarity">
    <text evidence="1">Belongs to the ClpA/ClpB family.</text>
</comment>
<dbReference type="RefSeq" id="WP_138141912.1">
    <property type="nucleotide sequence ID" value="NZ_LR588407.1"/>
</dbReference>
<evidence type="ECO:0000256" key="1">
    <source>
        <dbReference type="ARBA" id="ARBA00008675"/>
    </source>
</evidence>
<organism evidence="3 4">
    <name type="scientific">Brevundimonas vancanneytii</name>
    <dbReference type="NCBI Taxonomy" id="1325724"/>
    <lineage>
        <taxon>Bacteria</taxon>
        <taxon>Pseudomonadati</taxon>
        <taxon>Pseudomonadota</taxon>
        <taxon>Alphaproteobacteria</taxon>
        <taxon>Caulobacterales</taxon>
        <taxon>Caulobacteraceae</taxon>
        <taxon>Brevundimonas</taxon>
    </lineage>
</organism>
<reference evidence="3 4" key="1">
    <citation type="submission" date="2019-04" db="EMBL/GenBank/DDBJ databases">
        <authorList>
            <consortium name="Pathogen Informatics"/>
        </authorList>
    </citation>
    <scope>NUCLEOTIDE SEQUENCE [LARGE SCALE GENOMIC DNA]</scope>
    <source>
        <strain evidence="3 4">NCTC9239</strain>
    </source>
</reference>
<sequence>MLQGVKSKLVDIGVIKFLSETAETYALQDQQRESGAEHLLLAALDLSDGAARRAFEQAGASPDGLKAAIQKQYDDGLGSLGLKADSPLRTPMTANAGVYRAAASGQDVMQKLAALKKGRTPLNGAHVVSVIAGLSEGVAARALRVLDVDLSRLKAAADDVSAAPRRLISSRDRTG</sequence>
<name>A0A4P1KCM3_9CAUL</name>
<protein>
    <submittedName>
        <fullName evidence="3">Clp amino terminal domain</fullName>
    </submittedName>
</protein>
<evidence type="ECO:0000313" key="4">
    <source>
        <dbReference type="Proteomes" id="UP000309952"/>
    </source>
</evidence>
<dbReference type="SUPFAM" id="SSF81923">
    <property type="entry name" value="Double Clp-N motif"/>
    <property type="match status" value="1"/>
</dbReference>